<keyword evidence="4" id="KW-0472">Membrane</keyword>
<dbReference type="AlphaFoldDB" id="A0A1G6X7R9"/>
<gene>
    <name evidence="9" type="ORF">SAMN05216464_102431</name>
</gene>
<dbReference type="Pfam" id="PF14322">
    <property type="entry name" value="SusD-like_3"/>
    <property type="match status" value="1"/>
</dbReference>
<evidence type="ECO:0000256" key="6">
    <source>
        <dbReference type="SAM" id="SignalP"/>
    </source>
</evidence>
<evidence type="ECO:0000256" key="4">
    <source>
        <dbReference type="ARBA" id="ARBA00023136"/>
    </source>
</evidence>
<dbReference type="InterPro" id="IPR033985">
    <property type="entry name" value="SusD-like_N"/>
</dbReference>
<dbReference type="GO" id="GO:0009279">
    <property type="term" value="C:cell outer membrane"/>
    <property type="evidence" value="ECO:0007669"/>
    <property type="project" value="UniProtKB-SubCell"/>
</dbReference>
<dbReference type="CDD" id="cd08977">
    <property type="entry name" value="SusD"/>
    <property type="match status" value="1"/>
</dbReference>
<sequence>MKKYIIYSFIAGLLLVTAACKKDLNINNPNTPTITAFWKTQADALSGVNSVYSTLHRGAISRWQLFANIIRSDEGTSTSPDHSLQNNFDLFLITDYNYGNTTGIWADNYVGVFRANQVLDNVPNITMDATLKNQYLGEAKFLRGYFYYNLAMLFGNVPLQLKTSVTNDQIATSPQQAVWAQVVKDLTEAIAVLPTSYSNPNDLGRATKGAAYAMLAKAYMQQRKFAEAIPALAYLADGPGKGMYGLTDDYRDNFLESKENNKESVFEIQFATNPLDNHDDDTDPRVDNLNYGQSLPPFFAPKPIGFTDGQGLRWVIHEFTKEKTVAGGRDPRVDASYLYDSTDVRGPNFSMIYGQTFASRYPGGNNDVWFRKYLDDAIGTGESFHSGNNYRIIRYADVLLMYAECLNETGKTTDAYKYVDAVRQRAGLPTLTSAKPGMDHDAFLTQLKHERLTELAGEGHRWDDLARWGDLGTGLANHDPAFSNFVKNKSEFFPIPQVDLDSDPNLKQNPNY</sequence>
<dbReference type="STRING" id="1391627.SAMN05216464_102431"/>
<dbReference type="EMBL" id="FNAI01000002">
    <property type="protein sequence ID" value="SDD74181.1"/>
    <property type="molecule type" value="Genomic_DNA"/>
</dbReference>
<feature type="domain" description="SusD-like N-terminal" evidence="8">
    <location>
        <begin position="97"/>
        <end position="220"/>
    </location>
</feature>
<organism evidence="9 10">
    <name type="scientific">Mucilaginibacter pineti</name>
    <dbReference type="NCBI Taxonomy" id="1391627"/>
    <lineage>
        <taxon>Bacteria</taxon>
        <taxon>Pseudomonadati</taxon>
        <taxon>Bacteroidota</taxon>
        <taxon>Sphingobacteriia</taxon>
        <taxon>Sphingobacteriales</taxon>
        <taxon>Sphingobacteriaceae</taxon>
        <taxon>Mucilaginibacter</taxon>
    </lineage>
</organism>
<keyword evidence="3 6" id="KW-0732">Signal</keyword>
<keyword evidence="5" id="KW-0998">Cell outer membrane</keyword>
<dbReference type="InterPro" id="IPR012944">
    <property type="entry name" value="SusD_RagB_dom"/>
</dbReference>
<feature type="signal peptide" evidence="6">
    <location>
        <begin position="1"/>
        <end position="21"/>
    </location>
</feature>
<comment type="subcellular location">
    <subcellularLocation>
        <location evidence="1">Cell outer membrane</location>
    </subcellularLocation>
</comment>
<evidence type="ECO:0000259" key="7">
    <source>
        <dbReference type="Pfam" id="PF07980"/>
    </source>
</evidence>
<evidence type="ECO:0000313" key="9">
    <source>
        <dbReference type="EMBL" id="SDD74181.1"/>
    </source>
</evidence>
<evidence type="ECO:0000256" key="1">
    <source>
        <dbReference type="ARBA" id="ARBA00004442"/>
    </source>
</evidence>
<proteinExistence type="inferred from homology"/>
<dbReference type="PROSITE" id="PS51257">
    <property type="entry name" value="PROKAR_LIPOPROTEIN"/>
    <property type="match status" value="1"/>
</dbReference>
<dbReference type="SUPFAM" id="SSF48452">
    <property type="entry name" value="TPR-like"/>
    <property type="match status" value="1"/>
</dbReference>
<evidence type="ECO:0000256" key="5">
    <source>
        <dbReference type="ARBA" id="ARBA00023237"/>
    </source>
</evidence>
<evidence type="ECO:0000256" key="2">
    <source>
        <dbReference type="ARBA" id="ARBA00006275"/>
    </source>
</evidence>
<evidence type="ECO:0000313" key="10">
    <source>
        <dbReference type="Proteomes" id="UP000199072"/>
    </source>
</evidence>
<protein>
    <submittedName>
        <fullName evidence="9">Starch-binding associating with outer membrane</fullName>
    </submittedName>
</protein>
<comment type="similarity">
    <text evidence="2">Belongs to the SusD family.</text>
</comment>
<dbReference type="OrthoDB" id="5694214at2"/>
<name>A0A1G6X7R9_9SPHI</name>
<feature type="chain" id="PRO_5011712373" evidence="6">
    <location>
        <begin position="22"/>
        <end position="512"/>
    </location>
</feature>
<feature type="domain" description="RagB/SusD" evidence="7">
    <location>
        <begin position="262"/>
        <end position="512"/>
    </location>
</feature>
<evidence type="ECO:0000259" key="8">
    <source>
        <dbReference type="Pfam" id="PF14322"/>
    </source>
</evidence>
<dbReference type="Pfam" id="PF07980">
    <property type="entry name" value="SusD_RagB"/>
    <property type="match status" value="1"/>
</dbReference>
<dbReference type="RefSeq" id="WP_091146419.1">
    <property type="nucleotide sequence ID" value="NZ_FNAI01000002.1"/>
</dbReference>
<dbReference type="Proteomes" id="UP000199072">
    <property type="component" value="Unassembled WGS sequence"/>
</dbReference>
<dbReference type="Gene3D" id="1.25.40.390">
    <property type="match status" value="1"/>
</dbReference>
<evidence type="ECO:0000256" key="3">
    <source>
        <dbReference type="ARBA" id="ARBA00022729"/>
    </source>
</evidence>
<dbReference type="InterPro" id="IPR011990">
    <property type="entry name" value="TPR-like_helical_dom_sf"/>
</dbReference>
<reference evidence="9 10" key="1">
    <citation type="submission" date="2016-10" db="EMBL/GenBank/DDBJ databases">
        <authorList>
            <person name="de Groot N.N."/>
        </authorList>
    </citation>
    <scope>NUCLEOTIDE SEQUENCE [LARGE SCALE GENOMIC DNA]</scope>
    <source>
        <strain evidence="9 10">47C3B</strain>
    </source>
</reference>
<accession>A0A1G6X7R9</accession>
<keyword evidence="10" id="KW-1185">Reference proteome</keyword>